<dbReference type="GO" id="GO:0016301">
    <property type="term" value="F:kinase activity"/>
    <property type="evidence" value="ECO:0007669"/>
    <property type="project" value="UniProtKB-KW"/>
</dbReference>
<proteinExistence type="predicted"/>
<keyword evidence="1" id="KW-0418">Kinase</keyword>
<evidence type="ECO:0000313" key="1">
    <source>
        <dbReference type="EMBL" id="MFB9761689.1"/>
    </source>
</evidence>
<dbReference type="Pfam" id="PF08757">
    <property type="entry name" value="CotH"/>
    <property type="match status" value="1"/>
</dbReference>
<accession>A0ABV5WM11</accession>
<dbReference type="RefSeq" id="WP_379951832.1">
    <property type="nucleotide sequence ID" value="NZ_JBHMAF010000196.1"/>
</dbReference>
<dbReference type="Proteomes" id="UP001589609">
    <property type="component" value="Unassembled WGS sequence"/>
</dbReference>
<keyword evidence="1" id="KW-0808">Transferase</keyword>
<evidence type="ECO:0000313" key="2">
    <source>
        <dbReference type="Proteomes" id="UP001589609"/>
    </source>
</evidence>
<gene>
    <name evidence="1" type="ORF">ACFFMS_25985</name>
</gene>
<comment type="caution">
    <text evidence="1">The sequence shown here is derived from an EMBL/GenBank/DDBJ whole genome shotgun (WGS) entry which is preliminary data.</text>
</comment>
<keyword evidence="2" id="KW-1185">Reference proteome</keyword>
<dbReference type="PANTHER" id="PTHR40050:SF1">
    <property type="entry name" value="INNER SPORE COAT PROTEIN H"/>
    <property type="match status" value="1"/>
</dbReference>
<organism evidence="1 2">
    <name type="scientific">Ectobacillus funiculus</name>
    <dbReference type="NCBI Taxonomy" id="137993"/>
    <lineage>
        <taxon>Bacteria</taxon>
        <taxon>Bacillati</taxon>
        <taxon>Bacillota</taxon>
        <taxon>Bacilli</taxon>
        <taxon>Bacillales</taxon>
        <taxon>Bacillaceae</taxon>
        <taxon>Ectobacillus</taxon>
    </lineage>
</organism>
<sequence>MQNDVMQNDVMQNDVLPTLSIFIEPKLLKVLKSNVWNEEPIASKLVVDNIPYKIGITYRGDLTRKFRKKSYRIDFGEYNEIFEGRELHLNAEYCDPSLIRNKLSFDFFKDIGGISPECKHIFVAINGSPMGIYLQLESVDDLFLHKRKLPYGPIFYASNHHANFSLLTPKHKPKPSLLSGYERKLGNDEDNLDLEMFICKVNTIPRGDFGKEIIRYMDVKKYLLWLCGVICTQNYDAFTHNYTLYRNGETGLYEMIPWDYDATWGRDCNGGIMEYDYVPIKGYNTLTARLLDVKEIRQQYRLLLEEILETSFTTAALESRITNLHKQLRPYLSVDPYKKKSIDMFDNEPDLILRFISDRNSYLWSHLKDLT</sequence>
<dbReference type="PANTHER" id="PTHR40050">
    <property type="entry name" value="INNER SPORE COAT PROTEIN H"/>
    <property type="match status" value="1"/>
</dbReference>
<dbReference type="InterPro" id="IPR014867">
    <property type="entry name" value="Spore_coat_CotH_CotH2/3/7"/>
</dbReference>
<name>A0ABV5WM11_9BACI</name>
<protein>
    <submittedName>
        <fullName evidence="1">CotH kinase family protein</fullName>
    </submittedName>
</protein>
<reference evidence="1 2" key="1">
    <citation type="submission" date="2024-09" db="EMBL/GenBank/DDBJ databases">
        <authorList>
            <person name="Sun Q."/>
            <person name="Mori K."/>
        </authorList>
    </citation>
    <scope>NUCLEOTIDE SEQUENCE [LARGE SCALE GENOMIC DNA]</scope>
    <source>
        <strain evidence="1 2">JCM 11201</strain>
    </source>
</reference>
<dbReference type="EMBL" id="JBHMAF010000196">
    <property type="protein sequence ID" value="MFB9761689.1"/>
    <property type="molecule type" value="Genomic_DNA"/>
</dbReference>